<accession>K1JNS3</accession>
<dbReference type="HOGENOM" id="CLU_082099_0_1_4"/>
<keyword evidence="3 5" id="KW-1133">Transmembrane helix</keyword>
<proteinExistence type="predicted"/>
<evidence type="ECO:0000313" key="7">
    <source>
        <dbReference type="Proteomes" id="UP000005835"/>
    </source>
</evidence>
<reference evidence="6 7" key="1">
    <citation type="submission" date="2012-05" db="EMBL/GenBank/DDBJ databases">
        <title>The Genome Sequence of Sutterella wadsworthensis 2_1_59BFAA.</title>
        <authorList>
            <consortium name="The Broad Institute Genome Sequencing Platform"/>
            <person name="Earl A."/>
            <person name="Ward D."/>
            <person name="Feldgarden M."/>
            <person name="Gevers D."/>
            <person name="Daigneault M."/>
            <person name="Strauss J."/>
            <person name="Allen-Vercoe E."/>
            <person name="Walker B."/>
            <person name="Young S.K."/>
            <person name="Zeng Q."/>
            <person name="Gargeya S."/>
            <person name="Fitzgerald M."/>
            <person name="Haas B."/>
            <person name="Abouelleil A."/>
            <person name="Alvarado L."/>
            <person name="Arachchi H.M."/>
            <person name="Berlin A.M."/>
            <person name="Chapman S.B."/>
            <person name="Goldberg J."/>
            <person name="Griggs A."/>
            <person name="Gujja S."/>
            <person name="Hansen M."/>
            <person name="Howarth C."/>
            <person name="Imamovic A."/>
            <person name="Larimer J."/>
            <person name="McCowen C."/>
            <person name="Montmayeur A."/>
            <person name="Murphy C."/>
            <person name="Neiman D."/>
            <person name="Pearson M."/>
            <person name="Priest M."/>
            <person name="Roberts A."/>
            <person name="Saif S."/>
            <person name="Shea T."/>
            <person name="Sisk P."/>
            <person name="Sykes S."/>
            <person name="Wortman J."/>
            <person name="Nusbaum C."/>
            <person name="Birren B."/>
        </authorList>
    </citation>
    <scope>NUCLEOTIDE SEQUENCE [LARGE SCALE GENOMIC DNA]</scope>
    <source>
        <strain evidence="6 7">2_1_59BFAA</strain>
    </source>
</reference>
<feature type="transmembrane region" description="Helical" evidence="5">
    <location>
        <begin position="213"/>
        <end position="234"/>
    </location>
</feature>
<protein>
    <submittedName>
        <fullName evidence="6">TIGR00659 family protein</fullName>
    </submittedName>
</protein>
<dbReference type="RefSeq" id="WP_005433733.1">
    <property type="nucleotide sequence ID" value="NZ_JH815514.1"/>
</dbReference>
<sequence length="243" mass="25457">MQDILQQLSPILGNPALWLAVTLVAFIFGQHLYKLTQFNPLFTPIIVAVVSIIVVLLVMGVPYEQYFQGAGVIHFLLGPATVVLAVPLFEQRQKLVELWLPLTCGLLAGSVAAIVSVVAFGWLFGLSAETMISMIPKSVTTPIAMGVSEAMGGRPDLTACLVVITGIFGSIVGRPLFNLCRITSDPVRGVTLGLAAHGMGTSAAFQISNRAGAFGGLAMGLSGIITAFLAPLIAGPLMKLLGI</sequence>
<dbReference type="InterPro" id="IPR007300">
    <property type="entry name" value="CidB/LrgB"/>
</dbReference>
<dbReference type="STRING" id="742823.HMPREF9465_00458"/>
<comment type="subcellular location">
    <subcellularLocation>
        <location evidence="1">Membrane</location>
        <topology evidence="1">Multi-pass membrane protein</topology>
    </subcellularLocation>
</comment>
<dbReference type="Pfam" id="PF04172">
    <property type="entry name" value="LrgB"/>
    <property type="match status" value="1"/>
</dbReference>
<organism evidence="6 7">
    <name type="scientific">Sutterella wadsworthensis 2_1_59BFAA</name>
    <dbReference type="NCBI Taxonomy" id="742823"/>
    <lineage>
        <taxon>Bacteria</taxon>
        <taxon>Pseudomonadati</taxon>
        <taxon>Pseudomonadota</taxon>
        <taxon>Betaproteobacteria</taxon>
        <taxon>Burkholderiales</taxon>
        <taxon>Sutterellaceae</taxon>
        <taxon>Sutterella</taxon>
    </lineage>
</organism>
<dbReference type="Proteomes" id="UP000005835">
    <property type="component" value="Unassembled WGS sequence"/>
</dbReference>
<keyword evidence="7" id="KW-1185">Reference proteome</keyword>
<feature type="transmembrane region" description="Helical" evidence="5">
    <location>
        <begin position="98"/>
        <end position="124"/>
    </location>
</feature>
<dbReference type="OrthoDB" id="9811701at2"/>
<dbReference type="EMBL" id="ADMG01000016">
    <property type="protein sequence ID" value="EKB31881.1"/>
    <property type="molecule type" value="Genomic_DNA"/>
</dbReference>
<feature type="transmembrane region" description="Helical" evidence="5">
    <location>
        <begin position="12"/>
        <end position="29"/>
    </location>
</feature>
<comment type="caution">
    <text evidence="6">The sequence shown here is derived from an EMBL/GenBank/DDBJ whole genome shotgun (WGS) entry which is preliminary data.</text>
</comment>
<dbReference type="PATRIC" id="fig|742823.3.peg.455"/>
<feature type="transmembrane region" description="Helical" evidence="5">
    <location>
        <begin position="156"/>
        <end position="177"/>
    </location>
</feature>
<evidence type="ECO:0000256" key="4">
    <source>
        <dbReference type="ARBA" id="ARBA00023136"/>
    </source>
</evidence>
<name>K1JNS3_9BURK</name>
<feature type="transmembrane region" description="Helical" evidence="5">
    <location>
        <begin position="41"/>
        <end position="60"/>
    </location>
</feature>
<dbReference type="AlphaFoldDB" id="K1JNS3"/>
<feature type="transmembrane region" description="Helical" evidence="5">
    <location>
        <begin position="66"/>
        <end position="86"/>
    </location>
</feature>
<gene>
    <name evidence="6" type="ORF">HMPREF9465_00458</name>
</gene>
<evidence type="ECO:0000313" key="6">
    <source>
        <dbReference type="EMBL" id="EKB31881.1"/>
    </source>
</evidence>
<keyword evidence="2 5" id="KW-0812">Transmembrane</keyword>
<evidence type="ECO:0000256" key="3">
    <source>
        <dbReference type="ARBA" id="ARBA00022989"/>
    </source>
</evidence>
<evidence type="ECO:0000256" key="1">
    <source>
        <dbReference type="ARBA" id="ARBA00004141"/>
    </source>
</evidence>
<evidence type="ECO:0000256" key="2">
    <source>
        <dbReference type="ARBA" id="ARBA00022692"/>
    </source>
</evidence>
<dbReference type="PANTHER" id="PTHR30249">
    <property type="entry name" value="PUTATIVE SEROTONIN TRANSPORTER"/>
    <property type="match status" value="1"/>
</dbReference>
<dbReference type="eggNOG" id="COG1346">
    <property type="taxonomic scope" value="Bacteria"/>
</dbReference>
<dbReference type="PANTHER" id="PTHR30249:SF0">
    <property type="entry name" value="PLASTIDAL GLYCOLATE_GLYCERATE TRANSLOCATOR 1, CHLOROPLASTIC"/>
    <property type="match status" value="1"/>
</dbReference>
<evidence type="ECO:0000256" key="5">
    <source>
        <dbReference type="SAM" id="Phobius"/>
    </source>
</evidence>
<dbReference type="GO" id="GO:0016020">
    <property type="term" value="C:membrane"/>
    <property type="evidence" value="ECO:0007669"/>
    <property type="project" value="UniProtKB-SubCell"/>
</dbReference>
<keyword evidence="4 5" id="KW-0472">Membrane</keyword>